<dbReference type="Proteomes" id="UP000661112">
    <property type="component" value="Unassembled WGS sequence"/>
</dbReference>
<comment type="caution">
    <text evidence="1">The sequence shown here is derived from an EMBL/GenBank/DDBJ whole genome shotgun (WGS) entry which is preliminary data.</text>
</comment>
<reference evidence="1 2" key="1">
    <citation type="journal article" date="2020" name="ISME J.">
        <title>Comparative genomics reveals insights into cyanobacterial evolution and habitat adaptation.</title>
        <authorList>
            <person name="Chen M.Y."/>
            <person name="Teng W.K."/>
            <person name="Zhao L."/>
            <person name="Hu C.X."/>
            <person name="Zhou Y.K."/>
            <person name="Han B.P."/>
            <person name="Song L.R."/>
            <person name="Shu W.S."/>
        </authorList>
    </citation>
    <scope>NUCLEOTIDE SEQUENCE [LARGE SCALE GENOMIC DNA]</scope>
    <source>
        <strain evidence="1 2">FACHB-119</strain>
    </source>
</reference>
<accession>A0ABR8D7F9</accession>
<keyword evidence="2" id="KW-1185">Reference proteome</keyword>
<gene>
    <name evidence="1" type="ORF">H6G83_21190</name>
</gene>
<sequence>MITCPCCSRLLLPHIRSDAQIHWFCRHCWQDMPVFSINTPVYFTGIMVERFSHNFHNQQQSHNFDSISQRQTINGWVALQDVSV</sequence>
<evidence type="ECO:0000313" key="1">
    <source>
        <dbReference type="EMBL" id="MBD2503087.1"/>
    </source>
</evidence>
<organism evidence="1 2">
    <name type="scientific">Anabaena azotica FACHB-119</name>
    <dbReference type="NCBI Taxonomy" id="947527"/>
    <lineage>
        <taxon>Bacteria</taxon>
        <taxon>Bacillati</taxon>
        <taxon>Cyanobacteriota</taxon>
        <taxon>Cyanophyceae</taxon>
        <taxon>Nostocales</taxon>
        <taxon>Nostocaceae</taxon>
        <taxon>Anabaena</taxon>
        <taxon>Anabaena azotica</taxon>
    </lineage>
</organism>
<protein>
    <submittedName>
        <fullName evidence="1">Uncharacterized protein</fullName>
    </submittedName>
</protein>
<proteinExistence type="predicted"/>
<evidence type="ECO:0000313" key="2">
    <source>
        <dbReference type="Proteomes" id="UP000661112"/>
    </source>
</evidence>
<dbReference type="EMBL" id="JACJSG010000030">
    <property type="protein sequence ID" value="MBD2503087.1"/>
    <property type="molecule type" value="Genomic_DNA"/>
</dbReference>
<name>A0ABR8D7F9_9NOST</name>
<dbReference type="RefSeq" id="WP_190475952.1">
    <property type="nucleotide sequence ID" value="NZ_JACJSG010000030.1"/>
</dbReference>